<protein>
    <recommendedName>
        <fullName evidence="5">Ig-like domain repeat protein</fullName>
    </recommendedName>
</protein>
<sequence length="714" mass="74737">MRSTSTATALAVLFSSVALSVATTGTASAAVATVQSPGGIVADATLQRVFVGDRGSGRVLAANYSGTVVDSISLLGSVVDLALSDDGRTLYASLPARHQIVALDPATLNIKARYPIPTGTGPSQLAFAGGKLWFSYGDQRDGNLGSIDPTVTENPEPTPEPTPDPSEPTPEPSEPNTDPSAEPTEQPSPDPSAESPSPSPEVSADFSAETSGTALAGRAASVAAVGQVAMEQFPEGNIGMRGQALLDASTSAPGLLAVGETGLSTSSMAVLDVSGPKPRLTAWHSGDYTLNNGLGDIDLVPGAAQVLANGTDRDAYANGDFAKAGAYPAGQRADIAPNGLVAQVNGAKVAVFRPNATRPLRMYTAGTYATADLAWAPDASRIFALVGTADGYTLKALTDPTKNVPTLTVNAPATATRARKLTVSGKLSATVALPAGVKLTVTRTDMESPNGRTLPPVAVKPNGTYSFTDTPPAGGTVTYQVAYAGDATHVAVGASDKVAVSRTAPTLTLTNNKKLYDYGTDVRFTAHLGSTYRNRTVEIWVDPYGTDKPKKLVRTARVNSAGNLAVTVDMTRDTAVTAVYKGDARFAPKSAKVTAYARVRISTALSRYYRTGNIGSTSYYWFHKNTEPLMTTTMPAFPDRRQRVDLQVYYDGRWNSADSEYFELDRNGKSAVQLPAPGTSGIRARMRAVYVDGASGDNVNSTTFGGWKYLYFSN</sequence>
<dbReference type="RefSeq" id="WP_307627806.1">
    <property type="nucleotide sequence ID" value="NZ_JAUSZS010000004.1"/>
</dbReference>
<feature type="compositionally biased region" description="Low complexity" evidence="1">
    <location>
        <begin position="191"/>
        <end position="205"/>
    </location>
</feature>
<evidence type="ECO:0000313" key="3">
    <source>
        <dbReference type="EMBL" id="MDQ0934157.1"/>
    </source>
</evidence>
<comment type="caution">
    <text evidence="3">The sequence shown here is derived from an EMBL/GenBank/DDBJ whole genome shotgun (WGS) entry which is preliminary data.</text>
</comment>
<dbReference type="Proteomes" id="UP001223072">
    <property type="component" value="Unassembled WGS sequence"/>
</dbReference>
<evidence type="ECO:0000256" key="2">
    <source>
        <dbReference type="SAM" id="SignalP"/>
    </source>
</evidence>
<evidence type="ECO:0000256" key="1">
    <source>
        <dbReference type="SAM" id="MobiDB-lite"/>
    </source>
</evidence>
<keyword evidence="4" id="KW-1185">Reference proteome</keyword>
<name>A0ABU0RSR9_9ACTN</name>
<accession>A0ABU0RSR9</accession>
<dbReference type="Gene3D" id="2.130.10.10">
    <property type="entry name" value="YVTN repeat-like/Quinoprotein amine dehydrogenase"/>
    <property type="match status" value="1"/>
</dbReference>
<evidence type="ECO:0000313" key="4">
    <source>
        <dbReference type="Proteomes" id="UP001223072"/>
    </source>
</evidence>
<dbReference type="SUPFAM" id="SSF63825">
    <property type="entry name" value="YWTD domain"/>
    <property type="match status" value="1"/>
</dbReference>
<dbReference type="InterPro" id="IPR015943">
    <property type="entry name" value="WD40/YVTN_repeat-like_dom_sf"/>
</dbReference>
<reference evidence="3 4" key="1">
    <citation type="submission" date="2023-07" db="EMBL/GenBank/DDBJ databases">
        <title>Comparative genomics of wheat-associated soil bacteria to identify genetic determinants of phenazine resistance.</title>
        <authorList>
            <person name="Mouncey N."/>
        </authorList>
    </citation>
    <scope>NUCLEOTIDE SEQUENCE [LARGE SCALE GENOMIC DNA]</scope>
    <source>
        <strain evidence="3 4">W2I16</strain>
    </source>
</reference>
<gene>
    <name evidence="3" type="ORF">QFZ49_004097</name>
</gene>
<evidence type="ECO:0008006" key="5">
    <source>
        <dbReference type="Google" id="ProtNLM"/>
    </source>
</evidence>
<feature type="region of interest" description="Disordered" evidence="1">
    <location>
        <begin position="139"/>
        <end position="210"/>
    </location>
</feature>
<feature type="chain" id="PRO_5047335969" description="Ig-like domain repeat protein" evidence="2">
    <location>
        <begin position="30"/>
        <end position="714"/>
    </location>
</feature>
<keyword evidence="2" id="KW-0732">Signal</keyword>
<dbReference type="EMBL" id="JAUSZS010000004">
    <property type="protein sequence ID" value="MDQ0934157.1"/>
    <property type="molecule type" value="Genomic_DNA"/>
</dbReference>
<organism evidence="3 4">
    <name type="scientific">Streptomyces turgidiscabies</name>
    <dbReference type="NCBI Taxonomy" id="85558"/>
    <lineage>
        <taxon>Bacteria</taxon>
        <taxon>Bacillati</taxon>
        <taxon>Actinomycetota</taxon>
        <taxon>Actinomycetes</taxon>
        <taxon>Kitasatosporales</taxon>
        <taxon>Streptomycetaceae</taxon>
        <taxon>Streptomyces</taxon>
    </lineage>
</organism>
<feature type="compositionally biased region" description="Pro residues" evidence="1">
    <location>
        <begin position="156"/>
        <end position="173"/>
    </location>
</feature>
<proteinExistence type="predicted"/>
<feature type="signal peptide" evidence="2">
    <location>
        <begin position="1"/>
        <end position="29"/>
    </location>
</feature>